<keyword evidence="3" id="KW-0328">Glycosyltransferase</keyword>
<feature type="transmembrane region" description="Helical" evidence="6">
    <location>
        <begin position="704"/>
        <end position="728"/>
    </location>
</feature>
<feature type="transmembrane region" description="Helical" evidence="6">
    <location>
        <begin position="611"/>
        <end position="626"/>
    </location>
</feature>
<feature type="transmembrane region" description="Helical" evidence="6">
    <location>
        <begin position="737"/>
        <end position="757"/>
    </location>
</feature>
<protein>
    <submittedName>
        <fullName evidence="8">Putative glycosyltransferase</fullName>
    </submittedName>
</protein>
<feature type="transmembrane region" description="Helical" evidence="6">
    <location>
        <begin position="827"/>
        <end position="847"/>
    </location>
</feature>
<feature type="transmembrane region" description="Helical" evidence="6">
    <location>
        <begin position="472"/>
        <end position="496"/>
    </location>
</feature>
<sequence length="1043" mass="110923">MGSNGRVDIQRIVGDEVASRPRPSGQLVDGQVAAVIAVESDIRFFAATLRAVFAQSVLPGVILVIDCANGTAPSSRTVFSVGDDSSRKPGSSDSRLRTDGMVDLQLIHVSGAKSFMDAVSKALKRAQLGTAVEALWLLHDDSRPADSHCLESLIEAWRNTPTISLIGAKQLDWDARTLHDVGAYCGRHRLHTLVVDGEPDQEQYDNRGDVFAVSLSGALLPLETLKITGGANPWFGTFGEEADFCRRICLSGGRVTVVPKAGIAHRRARFEGVRSKTGEPLDDGAPSDAAMHRFEAADRYFYTDIAAPLWPLVWLAGLVESLVQAARSLAAKQPYEAWVKLCMPWLMLVSMPMAFMARPRVHGTLKPSSFRHGALAADRHQIAEYRHRRAALISQRHTVLLGPLAKAHLRSRAIRRFSGAAALALLSFAVLAYVDWNVLCKALSGASIASSALLPSAVGFRDLFVAATTPWAFGVGIGTHLPPTAWLVVWLLASVVTLGHPVAALALLLFASAPAMALAFWALAGIFTRSDGVRLAAGLAWFSLGWATGLFQTANLPMLMVMVFLPAGFAFTFRAVGMYVTEDPVRPHCSVQAAACAALCFVPVVCSEPQLLFALFVVFIMFFVVVRSHRTMLLLIPLPAVFALAPTLVGSVRHAQEGAWRQLFSDVMAASSGSYAPQSLNLWGVLIRCLGLPPSLTAHGSFSWGMWSLAAVAVSFVLALLSVVSLFLPSALRVSRLMWGAVASGVLLAFVAVRTAVGVNENGIVGASVLPAFALVMMALIACTCLVAGGAVKRFAALRLTDGQASSAGADVHASTIRKAAARTGRVVLSVALAVGSVIWAGFGLTYHRNTVTSSDAGLPTVAVDYLQRDAGHRILALKAEPGDRVKFSVMRTRRGDLVDASTAAAVNDALGKVDASQQVLATAGARLMSHGDDEAVASIANLGFGGIYVVDDGAANGRDARRKLVGNLNASEGVQSLATTSGGTYYQLSQTIAAKRAVDLRGLNQAQSGLWRSAWVVMLAVVAVIYVLVAIPRFRRFGEEQA</sequence>
<dbReference type="InterPro" id="IPR001173">
    <property type="entry name" value="Glyco_trans_2-like"/>
</dbReference>
<evidence type="ECO:0000256" key="6">
    <source>
        <dbReference type="SAM" id="Phobius"/>
    </source>
</evidence>
<evidence type="ECO:0000256" key="3">
    <source>
        <dbReference type="ARBA" id="ARBA00022676"/>
    </source>
</evidence>
<dbReference type="Proteomes" id="UP000029096">
    <property type="component" value="Unassembled WGS sequence"/>
</dbReference>
<feature type="transmembrane region" description="Helical" evidence="6">
    <location>
        <begin position="417"/>
        <end position="436"/>
    </location>
</feature>
<evidence type="ECO:0000313" key="8">
    <source>
        <dbReference type="EMBL" id="KFI45454.1"/>
    </source>
</evidence>
<dbReference type="RefSeq" id="WP_033521112.1">
    <property type="nucleotide sequence ID" value="NZ_JDUS01000005.1"/>
</dbReference>
<evidence type="ECO:0000313" key="9">
    <source>
        <dbReference type="Proteomes" id="UP000029096"/>
    </source>
</evidence>
<keyword evidence="9" id="KW-1185">Reference proteome</keyword>
<keyword evidence="6" id="KW-1133">Transmembrane helix</keyword>
<keyword evidence="6" id="KW-0812">Transmembrane</keyword>
<feature type="domain" description="Glycosyltransferase 2-like" evidence="7">
    <location>
        <begin position="137"/>
        <end position="266"/>
    </location>
</feature>
<feature type="transmembrane region" description="Helical" evidence="6">
    <location>
        <begin position="535"/>
        <end position="552"/>
    </location>
</feature>
<reference evidence="8 9" key="1">
    <citation type="submission" date="2014-03" db="EMBL/GenBank/DDBJ databases">
        <title>Genomics of Bifidobacteria.</title>
        <authorList>
            <person name="Ventura M."/>
            <person name="Milani C."/>
            <person name="Lugli G.A."/>
        </authorList>
    </citation>
    <scope>NUCLEOTIDE SEQUENCE [LARGE SCALE GENOMIC DNA]</scope>
    <source>
        <strain evidence="8 9">DSM 22767</strain>
    </source>
</reference>
<keyword evidence="6" id="KW-0472">Membrane</keyword>
<comment type="pathway">
    <text evidence="1">Cell wall biogenesis; cell wall polysaccharide biosynthesis.</text>
</comment>
<evidence type="ECO:0000256" key="5">
    <source>
        <dbReference type="SAM" id="MobiDB-lite"/>
    </source>
</evidence>
<gene>
    <name evidence="8" type="ORF">BBOH_1137</name>
</gene>
<dbReference type="Pfam" id="PF13632">
    <property type="entry name" value="Glyco_trans_2_3"/>
    <property type="match status" value="1"/>
</dbReference>
<dbReference type="PANTHER" id="PTHR43179:SF12">
    <property type="entry name" value="GALACTOFURANOSYLTRANSFERASE GLFT2"/>
    <property type="match status" value="1"/>
</dbReference>
<comment type="caution">
    <text evidence="8">The sequence shown here is derived from an EMBL/GenBank/DDBJ whole genome shotgun (WGS) entry which is preliminary data.</text>
</comment>
<dbReference type="AlphaFoldDB" id="A0A086ZG04"/>
<dbReference type="EMBL" id="JGYP01000002">
    <property type="protein sequence ID" value="KFI45454.1"/>
    <property type="molecule type" value="Genomic_DNA"/>
</dbReference>
<evidence type="ECO:0000256" key="4">
    <source>
        <dbReference type="ARBA" id="ARBA00022679"/>
    </source>
</evidence>
<feature type="transmembrane region" description="Helical" evidence="6">
    <location>
        <begin position="589"/>
        <end position="605"/>
    </location>
</feature>
<dbReference type="eggNOG" id="COG5617">
    <property type="taxonomic scope" value="Bacteria"/>
</dbReference>
<feature type="region of interest" description="Disordered" evidence="5">
    <location>
        <begin position="76"/>
        <end position="95"/>
    </location>
</feature>
<comment type="similarity">
    <text evidence="2">Belongs to the glycosyltransferase 2 family.</text>
</comment>
<accession>A0A086ZG04</accession>
<evidence type="ECO:0000256" key="1">
    <source>
        <dbReference type="ARBA" id="ARBA00004776"/>
    </source>
</evidence>
<keyword evidence="4 8" id="KW-0808">Transferase</keyword>
<feature type="transmembrane region" description="Helical" evidence="6">
    <location>
        <begin position="502"/>
        <end position="523"/>
    </location>
</feature>
<feature type="transmembrane region" description="Helical" evidence="6">
    <location>
        <begin position="558"/>
        <end position="577"/>
    </location>
</feature>
<dbReference type="eggNOG" id="COG1216">
    <property type="taxonomic scope" value="Bacteria"/>
</dbReference>
<dbReference type="GO" id="GO:0016757">
    <property type="term" value="F:glycosyltransferase activity"/>
    <property type="evidence" value="ECO:0007669"/>
    <property type="project" value="UniProtKB-KW"/>
</dbReference>
<feature type="transmembrane region" description="Helical" evidence="6">
    <location>
        <begin position="633"/>
        <end position="652"/>
    </location>
</feature>
<dbReference type="Gene3D" id="3.90.550.10">
    <property type="entry name" value="Spore Coat Polysaccharide Biosynthesis Protein SpsA, Chain A"/>
    <property type="match status" value="1"/>
</dbReference>
<organism evidence="8 9">
    <name type="scientific">Bifidobacterium bohemicum DSM 22767</name>
    <dbReference type="NCBI Taxonomy" id="1437606"/>
    <lineage>
        <taxon>Bacteria</taxon>
        <taxon>Bacillati</taxon>
        <taxon>Actinomycetota</taxon>
        <taxon>Actinomycetes</taxon>
        <taxon>Bifidobacteriales</taxon>
        <taxon>Bifidobacteriaceae</taxon>
        <taxon>Bifidobacterium</taxon>
    </lineage>
</organism>
<dbReference type="OrthoDB" id="3734530at2"/>
<evidence type="ECO:0000256" key="2">
    <source>
        <dbReference type="ARBA" id="ARBA00006739"/>
    </source>
</evidence>
<feature type="transmembrane region" description="Helical" evidence="6">
    <location>
        <begin position="1011"/>
        <end position="1032"/>
    </location>
</feature>
<proteinExistence type="inferred from homology"/>
<dbReference type="SUPFAM" id="SSF53448">
    <property type="entry name" value="Nucleotide-diphospho-sugar transferases"/>
    <property type="match status" value="1"/>
</dbReference>
<dbReference type="InterPro" id="IPR029044">
    <property type="entry name" value="Nucleotide-diphossugar_trans"/>
</dbReference>
<feature type="transmembrane region" description="Helical" evidence="6">
    <location>
        <begin position="769"/>
        <end position="792"/>
    </location>
</feature>
<dbReference type="PANTHER" id="PTHR43179">
    <property type="entry name" value="RHAMNOSYLTRANSFERASE WBBL"/>
    <property type="match status" value="1"/>
</dbReference>
<name>A0A086ZG04_9BIFI</name>
<dbReference type="STRING" id="1437606.BBOH_1137"/>
<evidence type="ECO:0000259" key="7">
    <source>
        <dbReference type="Pfam" id="PF13632"/>
    </source>
</evidence>